<sequence>MTHNEPVWMTRKAYIGLHMQLATLRAGVGGEVSKSANGRDDVVAEHHAWQVRINRLHDLIANAMVGEDPPDDGLAEPGMVLTVRYDDTGETEPFLLGVRGVEDADIEVYSPQSPLGSAIVGARPGEQRRYCNPNGVKRYVTLLSAAPYGTYVLTSKPDQPVSARRPKSAAA</sequence>
<evidence type="ECO:0000259" key="1">
    <source>
        <dbReference type="Pfam" id="PF01272"/>
    </source>
</evidence>
<accession>A0A1A3NC46</accession>
<gene>
    <name evidence="2" type="ORF">A5636_18280</name>
</gene>
<dbReference type="InterPro" id="IPR001437">
    <property type="entry name" value="Tscrpt_elong_fac_GreA/B_C"/>
</dbReference>
<comment type="caution">
    <text evidence="2">The sequence shown here is derived from an EMBL/GenBank/DDBJ whole genome shotgun (WGS) entry which is preliminary data.</text>
</comment>
<dbReference type="Pfam" id="PF01272">
    <property type="entry name" value="GreA_GreB"/>
    <property type="match status" value="1"/>
</dbReference>
<dbReference type="Proteomes" id="UP000093629">
    <property type="component" value="Unassembled WGS sequence"/>
</dbReference>
<evidence type="ECO:0000313" key="2">
    <source>
        <dbReference type="EMBL" id="OBK19351.1"/>
    </source>
</evidence>
<dbReference type="InterPro" id="IPR036953">
    <property type="entry name" value="GreA/GreB_C_sf"/>
</dbReference>
<dbReference type="Gene3D" id="3.10.50.30">
    <property type="entry name" value="Transcription elongation factor, GreA/GreB, C-terminal domain"/>
    <property type="match status" value="1"/>
</dbReference>
<dbReference type="GO" id="GO:0003677">
    <property type="term" value="F:DNA binding"/>
    <property type="evidence" value="ECO:0007669"/>
    <property type="project" value="InterPro"/>
</dbReference>
<reference evidence="2 3" key="1">
    <citation type="submission" date="2016-06" db="EMBL/GenBank/DDBJ databases">
        <authorList>
            <person name="Kjaerup R.B."/>
            <person name="Dalgaard T.S."/>
            <person name="Juul-Madsen H.R."/>
        </authorList>
    </citation>
    <scope>NUCLEOTIDE SEQUENCE [LARGE SCALE GENOMIC DNA]</scope>
    <source>
        <strain evidence="2 3">1245139.5</strain>
    </source>
</reference>
<protein>
    <recommendedName>
        <fullName evidence="1">Transcription elongation factor GreA/GreB C-terminal domain-containing protein</fullName>
    </recommendedName>
</protein>
<dbReference type="InterPro" id="IPR018151">
    <property type="entry name" value="TF_GreA/GreB_CS"/>
</dbReference>
<evidence type="ECO:0000313" key="3">
    <source>
        <dbReference type="Proteomes" id="UP000093629"/>
    </source>
</evidence>
<dbReference type="PROSITE" id="PS00830">
    <property type="entry name" value="GREAB_2"/>
    <property type="match status" value="1"/>
</dbReference>
<dbReference type="AlphaFoldDB" id="A0A1A3NC46"/>
<proteinExistence type="predicted"/>
<dbReference type="GO" id="GO:0032784">
    <property type="term" value="P:regulation of DNA-templated transcription elongation"/>
    <property type="evidence" value="ECO:0007669"/>
    <property type="project" value="InterPro"/>
</dbReference>
<organism evidence="2 3">
    <name type="scientific">Mycobacterium asiaticum</name>
    <dbReference type="NCBI Taxonomy" id="1790"/>
    <lineage>
        <taxon>Bacteria</taxon>
        <taxon>Bacillati</taxon>
        <taxon>Actinomycetota</taxon>
        <taxon>Actinomycetes</taxon>
        <taxon>Mycobacteriales</taxon>
        <taxon>Mycobacteriaceae</taxon>
        <taxon>Mycobacterium</taxon>
    </lineage>
</organism>
<dbReference type="EMBL" id="LZLQ01000015">
    <property type="protein sequence ID" value="OBK19351.1"/>
    <property type="molecule type" value="Genomic_DNA"/>
</dbReference>
<dbReference type="OrthoDB" id="5118809at2"/>
<feature type="domain" description="Transcription elongation factor GreA/GreB C-terminal" evidence="1">
    <location>
        <begin position="76"/>
        <end position="143"/>
    </location>
</feature>
<name>A0A1A3NC46_MYCAS</name>
<dbReference type="RefSeq" id="WP_065156982.1">
    <property type="nucleotide sequence ID" value="NZ_LZLQ01000015.1"/>
</dbReference>
<dbReference type="SUPFAM" id="SSF54534">
    <property type="entry name" value="FKBP-like"/>
    <property type="match status" value="1"/>
</dbReference>
<keyword evidence="3" id="KW-1185">Reference proteome</keyword>